<protein>
    <submittedName>
        <fullName evidence="3">Uncharacterized protein</fullName>
    </submittedName>
</protein>
<evidence type="ECO:0000313" key="5">
    <source>
        <dbReference type="Proteomes" id="UP000321773"/>
    </source>
</evidence>
<evidence type="ECO:0000313" key="4">
    <source>
        <dbReference type="Proteomes" id="UP000199139"/>
    </source>
</evidence>
<keyword evidence="5" id="KW-1185">Reference proteome</keyword>
<dbReference type="RefSeq" id="WP_089852913.1">
    <property type="nucleotide sequence ID" value="NZ_BJWJ01000002.1"/>
</dbReference>
<dbReference type="Proteomes" id="UP000199139">
    <property type="component" value="Unassembled WGS sequence"/>
</dbReference>
<name>A0A1I6Q4J5_9BACI</name>
<dbReference type="AlphaFoldDB" id="A0A1I6Q4J5"/>
<evidence type="ECO:0000313" key="2">
    <source>
        <dbReference type="EMBL" id="GEM03291.1"/>
    </source>
</evidence>
<dbReference type="STRING" id="306541.SAMN05421668_10393"/>
<reference evidence="2 5" key="2">
    <citation type="submission" date="2019-07" db="EMBL/GenBank/DDBJ databases">
        <title>Whole genome shotgun sequence of Halolactibacillus miurensis NBRC 100873.</title>
        <authorList>
            <person name="Hosoyama A."/>
            <person name="Uohara A."/>
            <person name="Ohji S."/>
            <person name="Ichikawa N."/>
        </authorList>
    </citation>
    <scope>NUCLEOTIDE SEQUENCE [LARGE SCALE GENOMIC DNA]</scope>
    <source>
        <strain evidence="2 5">NBRC 100873</strain>
    </source>
</reference>
<feature type="transmembrane region" description="Helical" evidence="1">
    <location>
        <begin position="5"/>
        <end position="22"/>
    </location>
</feature>
<evidence type="ECO:0000256" key="1">
    <source>
        <dbReference type="SAM" id="Phobius"/>
    </source>
</evidence>
<dbReference type="Proteomes" id="UP000321773">
    <property type="component" value="Unassembled WGS sequence"/>
</dbReference>
<dbReference type="EMBL" id="BJWJ01000002">
    <property type="protein sequence ID" value="GEM03291.1"/>
    <property type="molecule type" value="Genomic_DNA"/>
</dbReference>
<keyword evidence="1" id="KW-1133">Transmembrane helix</keyword>
<gene>
    <name evidence="2" type="ORF">HMI01_02790</name>
    <name evidence="3" type="ORF">SAMN05421668_10393</name>
</gene>
<proteinExistence type="predicted"/>
<keyword evidence="1" id="KW-0812">Transmembrane</keyword>
<keyword evidence="1" id="KW-0472">Membrane</keyword>
<organism evidence="3 4">
    <name type="scientific">Halolactibacillus miurensis</name>
    <dbReference type="NCBI Taxonomy" id="306541"/>
    <lineage>
        <taxon>Bacteria</taxon>
        <taxon>Bacillati</taxon>
        <taxon>Bacillota</taxon>
        <taxon>Bacilli</taxon>
        <taxon>Bacillales</taxon>
        <taxon>Bacillaceae</taxon>
        <taxon>Halolactibacillus</taxon>
    </lineage>
</organism>
<dbReference type="EMBL" id="FPAI01000003">
    <property type="protein sequence ID" value="SFS47409.1"/>
    <property type="molecule type" value="Genomic_DNA"/>
</dbReference>
<reference evidence="3 4" key="1">
    <citation type="submission" date="2016-10" db="EMBL/GenBank/DDBJ databases">
        <authorList>
            <person name="de Groot N.N."/>
        </authorList>
    </citation>
    <scope>NUCLEOTIDE SEQUENCE [LARGE SCALE GENOMIC DNA]</scope>
    <source>
        <strain evidence="3 4">DSM 17074</strain>
    </source>
</reference>
<sequence length="285" mass="32907">MRDDLIKLIVIVVFIIGVWLYVTNDQQEPNIAIFSWDKETVIDKGEDTADFLHQYEIKRLFQSFSSDLSVTDIQLFLEDMGSEMAVYQLIGTPEWAREGGAASLIEEARRIITINKQLQVDQQLKGLVVDVEPYLLDDFDWDDETLQLSFMANMRALYTYLTAHDLEMITVVPYFYDTRGYKQVLEFLITEAATELAIMNYYRDDEIEHMIYEAALAESIGLPITTIYEFKPPGEYGLTERNTYYEEGLTAAHNNLDTIIENFSNQDIYGAFHDLTALKEVVGYE</sequence>
<accession>A0A1I6Q4J5</accession>
<dbReference type="OrthoDB" id="7054537at2"/>
<evidence type="ECO:0000313" key="3">
    <source>
        <dbReference type="EMBL" id="SFS47409.1"/>
    </source>
</evidence>